<feature type="chain" id="PRO_5026176069" evidence="2">
    <location>
        <begin position="24"/>
        <end position="162"/>
    </location>
</feature>
<accession>A0A6I4IUT8</accession>
<dbReference type="InterPro" id="IPR026444">
    <property type="entry name" value="Secre_tail"/>
</dbReference>
<evidence type="ECO:0000259" key="3">
    <source>
        <dbReference type="Pfam" id="PF18962"/>
    </source>
</evidence>
<dbReference type="OrthoDB" id="1352409at2"/>
<gene>
    <name evidence="4" type="ORF">GOQ30_15825</name>
</gene>
<feature type="domain" description="Secretion system C-terminal sorting" evidence="3">
    <location>
        <begin position="88"/>
        <end position="159"/>
    </location>
</feature>
<organism evidence="4 5">
    <name type="scientific">Flavobacterium profundi</name>
    <dbReference type="NCBI Taxonomy" id="1774945"/>
    <lineage>
        <taxon>Bacteria</taxon>
        <taxon>Pseudomonadati</taxon>
        <taxon>Bacteroidota</taxon>
        <taxon>Flavobacteriia</taxon>
        <taxon>Flavobacteriales</taxon>
        <taxon>Flavobacteriaceae</taxon>
        <taxon>Flavobacterium</taxon>
    </lineage>
</organism>
<evidence type="ECO:0000313" key="5">
    <source>
        <dbReference type="Proteomes" id="UP000431264"/>
    </source>
</evidence>
<dbReference type="NCBIfam" id="TIGR04183">
    <property type="entry name" value="Por_Secre_tail"/>
    <property type="match status" value="1"/>
</dbReference>
<dbReference type="Proteomes" id="UP000431264">
    <property type="component" value="Unassembled WGS sequence"/>
</dbReference>
<keyword evidence="5" id="KW-1185">Reference proteome</keyword>
<evidence type="ECO:0000256" key="2">
    <source>
        <dbReference type="SAM" id="SignalP"/>
    </source>
</evidence>
<reference evidence="5" key="1">
    <citation type="submission" date="2019-05" db="EMBL/GenBank/DDBJ databases">
        <title>Flavobacterium profundi sp. nov., isolated from a deep-sea seamount.</title>
        <authorList>
            <person name="Zhang D.-C."/>
        </authorList>
    </citation>
    <scope>NUCLEOTIDE SEQUENCE [LARGE SCALE GENOMIC DNA]</scope>
    <source>
        <strain evidence="5">TP390</strain>
    </source>
</reference>
<keyword evidence="1 2" id="KW-0732">Signal</keyword>
<feature type="signal peptide" evidence="2">
    <location>
        <begin position="1"/>
        <end position="23"/>
    </location>
</feature>
<proteinExistence type="predicted"/>
<evidence type="ECO:0000256" key="1">
    <source>
        <dbReference type="ARBA" id="ARBA00022729"/>
    </source>
</evidence>
<dbReference type="RefSeq" id="WP_140999069.1">
    <property type="nucleotide sequence ID" value="NZ_VDCZ01000014.1"/>
</dbReference>
<sequence>MKKNKLLTFLILVGTLGISDCFAQSSVHSSGGNLSGASGSVSYSVGQTVYTTNTGATGSIAQGVQQPFEITEVLTADNFSDLVKDLKVFPNPTTENLTINLTSQGTNSLDYEIIDSNGKLFKAGKGMENETNIDVSSFPAAIYFLKIKNQNQEIKTYKIIKK</sequence>
<comment type="caution">
    <text evidence="4">The sequence shown here is derived from an EMBL/GenBank/DDBJ whole genome shotgun (WGS) entry which is preliminary data.</text>
</comment>
<dbReference type="Gene3D" id="2.60.120.380">
    <property type="match status" value="1"/>
</dbReference>
<evidence type="ECO:0000313" key="4">
    <source>
        <dbReference type="EMBL" id="MVO10643.1"/>
    </source>
</evidence>
<dbReference type="AlphaFoldDB" id="A0A6I4IUT8"/>
<name>A0A6I4IUT8_9FLAO</name>
<dbReference type="EMBL" id="WQLW01000014">
    <property type="protein sequence ID" value="MVO10643.1"/>
    <property type="molecule type" value="Genomic_DNA"/>
</dbReference>
<dbReference type="Pfam" id="PF18962">
    <property type="entry name" value="Por_Secre_tail"/>
    <property type="match status" value="1"/>
</dbReference>
<protein>
    <submittedName>
        <fullName evidence="4">T9SS type A sorting domain-containing protein</fullName>
    </submittedName>
</protein>